<evidence type="ECO:0000313" key="3">
    <source>
        <dbReference type="Proteomes" id="UP000053328"/>
    </source>
</evidence>
<dbReference type="OrthoDB" id="5387413at2759"/>
<name>A0A0D2B9V3_9EURO</name>
<dbReference type="RefSeq" id="XP_016235994.1">
    <property type="nucleotide sequence ID" value="XM_016380167.1"/>
</dbReference>
<dbReference type="VEuPathDB" id="FungiDB:PV08_05828"/>
<dbReference type="Proteomes" id="UP000053328">
    <property type="component" value="Unassembled WGS sequence"/>
</dbReference>
<accession>A0A0D2B9V3</accession>
<evidence type="ECO:0000313" key="2">
    <source>
        <dbReference type="EMBL" id="KIW15778.1"/>
    </source>
</evidence>
<organism evidence="2 3">
    <name type="scientific">Exophiala spinifera</name>
    <dbReference type="NCBI Taxonomy" id="91928"/>
    <lineage>
        <taxon>Eukaryota</taxon>
        <taxon>Fungi</taxon>
        <taxon>Dikarya</taxon>
        <taxon>Ascomycota</taxon>
        <taxon>Pezizomycotina</taxon>
        <taxon>Eurotiomycetes</taxon>
        <taxon>Chaetothyriomycetidae</taxon>
        <taxon>Chaetothyriales</taxon>
        <taxon>Herpotrichiellaceae</taxon>
        <taxon>Exophiala</taxon>
    </lineage>
</organism>
<feature type="region of interest" description="Disordered" evidence="1">
    <location>
        <begin position="187"/>
        <end position="233"/>
    </location>
</feature>
<protein>
    <submittedName>
        <fullName evidence="2">Uncharacterized protein</fullName>
    </submittedName>
</protein>
<proteinExistence type="predicted"/>
<dbReference type="HOGENOM" id="CLU_096861_0_0_1"/>
<sequence>MAKGATSQRVVNFAKEINSSRPPRDDEYFVMYRFAKHASKCNFCADPYACYEQDLDLCDRGRSYARDVSSYLFSKGAKPFSKIDRSNGDSVQVEIPAECEVINRLIKAWDRGMTLSKAKKPIIVNPPTRNPERHEKVETPKAKEYFYDEPRRSRNYDVVEIIPNSSRRGRERVYRDDHGAEERYRYVHKERPVSYHGSKGSLYERDEEEKRRRQQYDQQPIVIIAEPSRRYKR</sequence>
<evidence type="ECO:0000256" key="1">
    <source>
        <dbReference type="SAM" id="MobiDB-lite"/>
    </source>
</evidence>
<dbReference type="GeneID" id="27332911"/>
<feature type="compositionally biased region" description="Basic and acidic residues" evidence="1">
    <location>
        <begin position="202"/>
        <end position="215"/>
    </location>
</feature>
<dbReference type="AlphaFoldDB" id="A0A0D2B9V3"/>
<dbReference type="EMBL" id="KN847495">
    <property type="protein sequence ID" value="KIW15778.1"/>
    <property type="molecule type" value="Genomic_DNA"/>
</dbReference>
<keyword evidence="3" id="KW-1185">Reference proteome</keyword>
<reference evidence="2 3" key="1">
    <citation type="submission" date="2015-01" db="EMBL/GenBank/DDBJ databases">
        <title>The Genome Sequence of Exophiala spinifera CBS89968.</title>
        <authorList>
            <consortium name="The Broad Institute Genomics Platform"/>
            <person name="Cuomo C."/>
            <person name="de Hoog S."/>
            <person name="Gorbushina A."/>
            <person name="Stielow B."/>
            <person name="Teixiera M."/>
            <person name="Abouelleil A."/>
            <person name="Chapman S.B."/>
            <person name="Priest M."/>
            <person name="Young S.K."/>
            <person name="Wortman J."/>
            <person name="Nusbaum C."/>
            <person name="Birren B."/>
        </authorList>
    </citation>
    <scope>NUCLEOTIDE SEQUENCE [LARGE SCALE GENOMIC DNA]</scope>
    <source>
        <strain evidence="2 3">CBS 89968</strain>
    </source>
</reference>
<gene>
    <name evidence="2" type="ORF">PV08_05828</name>
</gene>